<keyword evidence="3" id="KW-0548">Nucleotidyltransferase</keyword>
<dbReference type="SUPFAM" id="SSF56672">
    <property type="entry name" value="DNA/RNA polymerases"/>
    <property type="match status" value="1"/>
</dbReference>
<dbReference type="GO" id="GO:0000166">
    <property type="term" value="F:nucleotide binding"/>
    <property type="evidence" value="ECO:0007669"/>
    <property type="project" value="UniProtKB-KW"/>
</dbReference>
<dbReference type="InterPro" id="IPR001205">
    <property type="entry name" value="RNA-dir_pol_C"/>
</dbReference>
<dbReference type="GO" id="GO:0003723">
    <property type="term" value="F:RNA binding"/>
    <property type="evidence" value="ECO:0007669"/>
    <property type="project" value="InterPro"/>
</dbReference>
<dbReference type="Gene3D" id="3.30.70.270">
    <property type="match status" value="1"/>
</dbReference>
<reference evidence="7" key="1">
    <citation type="submission" date="2020-01" db="EMBL/GenBank/DDBJ databases">
        <authorList>
            <person name="Paul T."/>
            <person name="Suzuki N."/>
            <person name="Kondo H."/>
        </authorList>
    </citation>
    <scope>NUCLEOTIDE SEQUENCE</scope>
    <source>
        <strain evidence="7">W118</strain>
    </source>
</reference>
<evidence type="ECO:0000256" key="2">
    <source>
        <dbReference type="ARBA" id="ARBA00022679"/>
    </source>
</evidence>
<sequence>MQDMNLVRLGRQPVNRRDRRFAERFNTRQQKVLESTIKKAIHKCCNEALARQAIHGYRRSKTDPRSGEVDFLKTDQPYHPVKRDLHYRRALKVTESIFRPTRRLKPIAFPDLRSEGDIEDGRISFHNLYNEIFHENRTHVHQIKNGESPFWKDGKPVPYEYTTLHSRSHLVKEDKPDKIRAVFGVPKLLLMVENMFIWNLQKEYLNEKTSKKAMLWGFETIRGGWMKLQGYLSKFRDNTVLSADWSGFDHKALHEVIDDVHQIWRSWFDFDQGYEPSKSDTHDYSVSETEEWRIQNLWDWMTHAIKHTPIKAESGNMYQWKFNGIASGFQQTQLLDSFVNCVYLLTSLSAAGINILSKSFIALFQGDDSVTSFPEKVQNDIFLHKLSSEAKERFNADLSPDKTTIGTTDDIEVLSYGNKSGCAQRPAAELLAHLLYPERPRTAETTAAAAVGIAQAAMGTSREVYDTCVELFTFLTTQWKVTPEYPERNPVLTHNPWNDFNWKPTKVQTFPSFTETFLQNFDNRVRSENDKQHLWPTVPSDQANGFHFLLD</sequence>
<keyword evidence="1" id="KW-0696">RNA-directed RNA polymerase</keyword>
<dbReference type="EMBL" id="LC517372">
    <property type="protein sequence ID" value="BBU59833.1"/>
    <property type="molecule type" value="Genomic_RNA"/>
</dbReference>
<keyword evidence="2" id="KW-0808">Transferase</keyword>
<keyword evidence="5" id="KW-0693">Viral RNA replication</keyword>
<dbReference type="GO" id="GO:0003968">
    <property type="term" value="F:RNA-directed RNA polymerase activity"/>
    <property type="evidence" value="ECO:0007669"/>
    <property type="project" value="UniProtKB-KW"/>
</dbReference>
<dbReference type="Pfam" id="PF00680">
    <property type="entry name" value="RdRP_1"/>
    <property type="match status" value="1"/>
</dbReference>
<evidence type="ECO:0000256" key="3">
    <source>
        <dbReference type="ARBA" id="ARBA00022695"/>
    </source>
</evidence>
<accession>A0A6F8QGM0</accession>
<keyword evidence="4" id="KW-0547">Nucleotide-binding</keyword>
<evidence type="ECO:0000256" key="4">
    <source>
        <dbReference type="ARBA" id="ARBA00022741"/>
    </source>
</evidence>
<dbReference type="InterPro" id="IPR043128">
    <property type="entry name" value="Rev_trsase/Diguanyl_cyclase"/>
</dbReference>
<proteinExistence type="predicted"/>
<feature type="domain" description="RNA-directed RNA polymerase C-terminal" evidence="6">
    <location>
        <begin position="139"/>
        <end position="415"/>
    </location>
</feature>
<protein>
    <submittedName>
        <fullName evidence="7">RNA dependent RNA polymerase</fullName>
    </submittedName>
</protein>
<evidence type="ECO:0000256" key="1">
    <source>
        <dbReference type="ARBA" id="ARBA00022484"/>
    </source>
</evidence>
<dbReference type="GO" id="GO:0006351">
    <property type="term" value="P:DNA-templated transcription"/>
    <property type="evidence" value="ECO:0007669"/>
    <property type="project" value="InterPro"/>
</dbReference>
<reference evidence="7" key="2">
    <citation type="submission" date="2020-03" db="EMBL/GenBank/DDBJ databases">
        <title>Diverse partitiviruses from the phytopathogenic fungus, Rosellinia necatrix.</title>
        <authorList>
            <person name="Telengech P."/>
            <person name="Hisano S."/>
            <person name="Mugambi C."/>
            <person name="Hyodo K."/>
            <person name="Arjona J."/>
            <person name="Lopez C."/>
            <person name="Kanematsu S."/>
            <person name="Kondo H."/>
            <person name="Suzuki N."/>
        </authorList>
    </citation>
    <scope>NUCLEOTIDE SEQUENCE</scope>
    <source>
        <strain evidence="7">W118</strain>
    </source>
</reference>
<evidence type="ECO:0000259" key="6">
    <source>
        <dbReference type="Pfam" id="PF00680"/>
    </source>
</evidence>
<evidence type="ECO:0000256" key="5">
    <source>
        <dbReference type="ARBA" id="ARBA00022953"/>
    </source>
</evidence>
<name>A0A6F8QGM0_9VIRU</name>
<gene>
    <name evidence="7" type="primary">RdRp</name>
</gene>
<evidence type="ECO:0000313" key="7">
    <source>
        <dbReference type="EMBL" id="BBU59833.1"/>
    </source>
</evidence>
<dbReference type="InterPro" id="IPR043502">
    <property type="entry name" value="DNA/RNA_pol_sf"/>
</dbReference>
<organism evidence="7">
    <name type="scientific">Rosellinia necatrix partitivirus 12</name>
    <dbReference type="NCBI Taxonomy" id="2699380"/>
    <lineage>
        <taxon>Viruses</taxon>
        <taxon>Riboviria</taxon>
        <taxon>Orthornavirae</taxon>
        <taxon>Pisuviricota</taxon>
        <taxon>Duplopiviricetes</taxon>
        <taxon>Durnavirales</taxon>
        <taxon>Partitiviridae</taxon>
    </lineage>
</organism>